<evidence type="ECO:0000313" key="9">
    <source>
        <dbReference type="Proteomes" id="UP000734854"/>
    </source>
</evidence>
<keyword evidence="4" id="KW-0547">Nucleotide-binding</keyword>
<dbReference type="Pfam" id="PF18052">
    <property type="entry name" value="Rx_N"/>
    <property type="match status" value="1"/>
</dbReference>
<dbReference type="GO" id="GO:0000166">
    <property type="term" value="F:nucleotide binding"/>
    <property type="evidence" value="ECO:0007669"/>
    <property type="project" value="UniProtKB-KW"/>
</dbReference>
<evidence type="ECO:0000256" key="4">
    <source>
        <dbReference type="ARBA" id="ARBA00022741"/>
    </source>
</evidence>
<dbReference type="InterPro" id="IPR041118">
    <property type="entry name" value="Rx_N"/>
</dbReference>
<dbReference type="GO" id="GO:0006952">
    <property type="term" value="P:defense response"/>
    <property type="evidence" value="ECO:0007669"/>
    <property type="project" value="UniProtKB-KW"/>
</dbReference>
<keyword evidence="2" id="KW-0433">Leucine-rich repeat</keyword>
<reference evidence="8 9" key="1">
    <citation type="submission" date="2020-08" db="EMBL/GenBank/DDBJ databases">
        <title>Plant Genome Project.</title>
        <authorList>
            <person name="Zhang R.-G."/>
        </authorList>
    </citation>
    <scope>NUCLEOTIDE SEQUENCE [LARGE SCALE GENOMIC DNA]</scope>
    <source>
        <tissue evidence="8">Rhizome</tissue>
    </source>
</reference>
<evidence type="ECO:0000256" key="3">
    <source>
        <dbReference type="ARBA" id="ARBA00022737"/>
    </source>
</evidence>
<keyword evidence="5" id="KW-0611">Plant defense</keyword>
<gene>
    <name evidence="8" type="ORF">ZIOFF_004770</name>
</gene>
<evidence type="ECO:0000256" key="5">
    <source>
        <dbReference type="ARBA" id="ARBA00022821"/>
    </source>
</evidence>
<protein>
    <recommendedName>
        <fullName evidence="7">Disease resistance N-terminal domain-containing protein</fullName>
    </recommendedName>
</protein>
<name>A0A8J5I8U5_ZINOF</name>
<dbReference type="Proteomes" id="UP000734854">
    <property type="component" value="Unassembled WGS sequence"/>
</dbReference>
<feature type="region of interest" description="Disordered" evidence="6">
    <location>
        <begin position="193"/>
        <end position="215"/>
    </location>
</feature>
<accession>A0A8J5I8U5</accession>
<dbReference type="EMBL" id="JACMSC010000002">
    <property type="protein sequence ID" value="KAG6531000.1"/>
    <property type="molecule type" value="Genomic_DNA"/>
</dbReference>
<evidence type="ECO:0000259" key="7">
    <source>
        <dbReference type="Pfam" id="PF18052"/>
    </source>
</evidence>
<dbReference type="Gene3D" id="1.20.5.4130">
    <property type="match status" value="1"/>
</dbReference>
<evidence type="ECO:0000313" key="8">
    <source>
        <dbReference type="EMBL" id="KAG6531000.1"/>
    </source>
</evidence>
<keyword evidence="3" id="KW-0677">Repeat</keyword>
<organism evidence="8 9">
    <name type="scientific">Zingiber officinale</name>
    <name type="common">Ginger</name>
    <name type="synonym">Amomum zingiber</name>
    <dbReference type="NCBI Taxonomy" id="94328"/>
    <lineage>
        <taxon>Eukaryota</taxon>
        <taxon>Viridiplantae</taxon>
        <taxon>Streptophyta</taxon>
        <taxon>Embryophyta</taxon>
        <taxon>Tracheophyta</taxon>
        <taxon>Spermatophyta</taxon>
        <taxon>Magnoliopsida</taxon>
        <taxon>Liliopsida</taxon>
        <taxon>Zingiberales</taxon>
        <taxon>Zingiberaceae</taxon>
        <taxon>Zingiber</taxon>
    </lineage>
</organism>
<evidence type="ECO:0000256" key="6">
    <source>
        <dbReference type="SAM" id="MobiDB-lite"/>
    </source>
</evidence>
<comment type="caution">
    <text evidence="8">The sequence shown here is derived from an EMBL/GenBank/DDBJ whole genome shotgun (WGS) entry which is preliminary data.</text>
</comment>
<comment type="similarity">
    <text evidence="1">Belongs to the disease resistance NB-LRR family.</text>
</comment>
<keyword evidence="9" id="KW-1185">Reference proteome</keyword>
<dbReference type="AlphaFoldDB" id="A0A8J5I8U5"/>
<feature type="compositionally biased region" description="Polar residues" evidence="6">
    <location>
        <begin position="193"/>
        <end position="208"/>
    </location>
</feature>
<evidence type="ECO:0000256" key="1">
    <source>
        <dbReference type="ARBA" id="ARBA00008894"/>
    </source>
</evidence>
<sequence length="241" mass="27314">MAVSLTVGGWFAQAFFQTLFEKASDKAIRLFAERWGCAENMEKLCTSLLETQIILDEVHISRSDNTKWKTLMKKLKDAAYDAEDLIDEFQYHVLRQKIKGEEEDKASGSSGLPNILSAAKKKLFGSSHDMGARVREIQERLERIAKSMKSIMSVLLPNDRGKQPEVKFQEEVTVKVKEYAKVVDSFSPNQLQHGRTLRAQSPSFSKASLTPDELQPDKVLRAQSYRFSWAPTQPYSRPAPA</sequence>
<proteinExistence type="inferred from homology"/>
<evidence type="ECO:0000256" key="2">
    <source>
        <dbReference type="ARBA" id="ARBA00022614"/>
    </source>
</evidence>
<feature type="domain" description="Disease resistance N-terminal" evidence="7">
    <location>
        <begin position="15"/>
        <end position="102"/>
    </location>
</feature>